<sequence length="169" mass="18202">MSRLHSRSIDSCSPHDVAPMHRARSQMDMNAAYADMGPIYQTSAPLYSTAPQRYPPQVTLHAPSPASGPLLPAFLQDMFQPPSLSPASTSSADISADDYTTSPTSLHGTQTQLHERQVPRKGSGSSLNIAKGSIWRMDGEESRVFASPVTPAHGMVVGADRKNMEPAWA</sequence>
<reference evidence="2 3" key="1">
    <citation type="submission" date="2019-02" db="EMBL/GenBank/DDBJ databases">
        <title>Genome sequencing of the rare red list fungi Hericium alpestre (H. flagellum).</title>
        <authorList>
            <person name="Buettner E."/>
            <person name="Kellner H."/>
        </authorList>
    </citation>
    <scope>NUCLEOTIDE SEQUENCE [LARGE SCALE GENOMIC DNA]</scope>
    <source>
        <strain evidence="2 3">DSM 108284</strain>
    </source>
</reference>
<feature type="region of interest" description="Disordered" evidence="1">
    <location>
        <begin position="71"/>
        <end position="127"/>
    </location>
</feature>
<gene>
    <name evidence="2" type="ORF">EWM64_g2935</name>
</gene>
<feature type="compositionally biased region" description="Low complexity" evidence="1">
    <location>
        <begin position="71"/>
        <end position="102"/>
    </location>
</feature>
<dbReference type="AlphaFoldDB" id="A0A4Z0A1Z9"/>
<protein>
    <submittedName>
        <fullName evidence="2">Uncharacterized protein</fullName>
    </submittedName>
</protein>
<evidence type="ECO:0000256" key="1">
    <source>
        <dbReference type="SAM" id="MobiDB-lite"/>
    </source>
</evidence>
<accession>A0A4Z0A1Z9</accession>
<comment type="caution">
    <text evidence="2">The sequence shown here is derived from an EMBL/GenBank/DDBJ whole genome shotgun (WGS) entry which is preliminary data.</text>
</comment>
<name>A0A4Z0A1Z9_9AGAM</name>
<keyword evidence="3" id="KW-1185">Reference proteome</keyword>
<organism evidence="2 3">
    <name type="scientific">Hericium alpestre</name>
    <dbReference type="NCBI Taxonomy" id="135208"/>
    <lineage>
        <taxon>Eukaryota</taxon>
        <taxon>Fungi</taxon>
        <taxon>Dikarya</taxon>
        <taxon>Basidiomycota</taxon>
        <taxon>Agaricomycotina</taxon>
        <taxon>Agaricomycetes</taxon>
        <taxon>Russulales</taxon>
        <taxon>Hericiaceae</taxon>
        <taxon>Hericium</taxon>
    </lineage>
</organism>
<dbReference type="Proteomes" id="UP000298061">
    <property type="component" value="Unassembled WGS sequence"/>
</dbReference>
<dbReference type="EMBL" id="SFCI01000252">
    <property type="protein sequence ID" value="TFY81082.1"/>
    <property type="molecule type" value="Genomic_DNA"/>
</dbReference>
<evidence type="ECO:0000313" key="2">
    <source>
        <dbReference type="EMBL" id="TFY81082.1"/>
    </source>
</evidence>
<proteinExistence type="predicted"/>
<feature type="compositionally biased region" description="Polar residues" evidence="1">
    <location>
        <begin position="103"/>
        <end position="112"/>
    </location>
</feature>
<evidence type="ECO:0000313" key="3">
    <source>
        <dbReference type="Proteomes" id="UP000298061"/>
    </source>
</evidence>
<dbReference type="STRING" id="135208.A0A4Z0A1Z9"/>